<dbReference type="SUPFAM" id="SSF46785">
    <property type="entry name" value="Winged helix' DNA-binding domain"/>
    <property type="match status" value="1"/>
</dbReference>
<evidence type="ECO:0000256" key="5">
    <source>
        <dbReference type="ARBA" id="ARBA00023163"/>
    </source>
</evidence>
<dbReference type="HOGENOM" id="CLU_039613_6_4_5"/>
<dbReference type="STRING" id="411684.HPDFL43_01050"/>
<dbReference type="PRINTS" id="PR00039">
    <property type="entry name" value="HTHLYSR"/>
</dbReference>
<dbReference type="PANTHER" id="PTHR30346">
    <property type="entry name" value="TRANSCRIPTIONAL DUAL REGULATOR HCAR-RELATED"/>
    <property type="match status" value="1"/>
</dbReference>
<dbReference type="RefSeq" id="WP_007196002.1">
    <property type="nucleotide sequence ID" value="NZ_CM002917.1"/>
</dbReference>
<evidence type="ECO:0000256" key="1">
    <source>
        <dbReference type="ARBA" id="ARBA00009437"/>
    </source>
</evidence>
<keyword evidence="4" id="KW-0010">Activator</keyword>
<keyword evidence="8" id="KW-1185">Reference proteome</keyword>
<proteinExistence type="inferred from homology"/>
<dbReference type="FunFam" id="1.10.10.10:FF:000001">
    <property type="entry name" value="LysR family transcriptional regulator"/>
    <property type="match status" value="1"/>
</dbReference>
<protein>
    <submittedName>
        <fullName evidence="7">Transcriptional regulator</fullName>
    </submittedName>
</protein>
<dbReference type="Gene3D" id="1.10.10.10">
    <property type="entry name" value="Winged helix-like DNA-binding domain superfamily/Winged helix DNA-binding domain"/>
    <property type="match status" value="1"/>
</dbReference>
<evidence type="ECO:0000313" key="8">
    <source>
        <dbReference type="Proteomes" id="UP000004291"/>
    </source>
</evidence>
<evidence type="ECO:0000256" key="4">
    <source>
        <dbReference type="ARBA" id="ARBA00023159"/>
    </source>
</evidence>
<dbReference type="PROSITE" id="PS50931">
    <property type="entry name" value="HTH_LYSR"/>
    <property type="match status" value="1"/>
</dbReference>
<dbReference type="eggNOG" id="COG0583">
    <property type="taxonomic scope" value="Bacteria"/>
</dbReference>
<dbReference type="Gene3D" id="3.40.190.10">
    <property type="entry name" value="Periplasmic binding protein-like II"/>
    <property type="match status" value="2"/>
</dbReference>
<keyword evidence="2" id="KW-0805">Transcription regulation</keyword>
<dbReference type="InterPro" id="IPR005119">
    <property type="entry name" value="LysR_subst-bd"/>
</dbReference>
<dbReference type="Pfam" id="PF00126">
    <property type="entry name" value="HTH_1"/>
    <property type="match status" value="1"/>
</dbReference>
<dbReference type="PANTHER" id="PTHR30346:SF26">
    <property type="entry name" value="HYDROGEN PEROXIDE-INDUCIBLE GENES ACTIVATOR"/>
    <property type="match status" value="1"/>
</dbReference>
<dbReference type="InterPro" id="IPR036388">
    <property type="entry name" value="WH-like_DNA-bd_sf"/>
</dbReference>
<comment type="similarity">
    <text evidence="1">Belongs to the LysR transcriptional regulatory family.</text>
</comment>
<dbReference type="GO" id="GO:0032993">
    <property type="term" value="C:protein-DNA complex"/>
    <property type="evidence" value="ECO:0007669"/>
    <property type="project" value="TreeGrafter"/>
</dbReference>
<reference evidence="7 8" key="1">
    <citation type="submission" date="2007-10" db="EMBL/GenBank/DDBJ databases">
        <authorList>
            <person name="Wagner-Dobler I."/>
            <person name="Ferriera S."/>
            <person name="Johnson J."/>
            <person name="Kravitz S."/>
            <person name="Beeson K."/>
            <person name="Sutton G."/>
            <person name="Rogers Y.-H."/>
            <person name="Friedman R."/>
            <person name="Frazier M."/>
            <person name="Venter J.C."/>
        </authorList>
    </citation>
    <scope>NUCLEOTIDE SEQUENCE [LARGE SCALE GENOMIC DNA]</scope>
    <source>
        <strain evidence="7 8">DFL-43</strain>
    </source>
</reference>
<dbReference type="EMBL" id="ABIA03000002">
    <property type="protein sequence ID" value="EDQ34741.1"/>
    <property type="molecule type" value="Genomic_DNA"/>
</dbReference>
<evidence type="ECO:0000256" key="3">
    <source>
        <dbReference type="ARBA" id="ARBA00023125"/>
    </source>
</evidence>
<dbReference type="InterPro" id="IPR000847">
    <property type="entry name" value="LysR_HTH_N"/>
</dbReference>
<dbReference type="GO" id="GO:0003677">
    <property type="term" value="F:DNA binding"/>
    <property type="evidence" value="ECO:0007669"/>
    <property type="project" value="UniProtKB-KW"/>
</dbReference>
<sequence>MPYRPTHRQLEYFVAVAERGHFAEAAKTCNVSQPTLSTQLRLLEEQLGADLIERGVAGARPTPVGLKLLPRARAVLSALDDMVDLAATGAENLGGLITLGVAPTFGPYFMPHFLPRLHAVFPILEIYIREDRPLALEAGVGDGTIDCAITPMPQGSSQFVTAPICEETIYLGIPAEHPLAREKQIEIEMLGNFRLLTLGRGHRLYDQVQTLCDVSGAQLREDYEGTSLDALRQMVSIGMGLSLFPAAYAASEIGDDAAIRLCEIAQWPIRRTICLAWRRGNVREQHYRTLADLAAEAIANMQVVGISQVQN</sequence>
<dbReference type="Proteomes" id="UP000004291">
    <property type="component" value="Chromosome"/>
</dbReference>
<gene>
    <name evidence="7" type="ORF">HPDFL43_01050</name>
</gene>
<keyword evidence="5" id="KW-0804">Transcription</keyword>
<dbReference type="AlphaFoldDB" id="A9CZB9"/>
<dbReference type="InterPro" id="IPR036390">
    <property type="entry name" value="WH_DNA-bd_sf"/>
</dbReference>
<comment type="caution">
    <text evidence="7">The sequence shown here is derived from an EMBL/GenBank/DDBJ whole genome shotgun (WGS) entry which is preliminary data.</text>
</comment>
<dbReference type="OrthoDB" id="9775392at2"/>
<accession>A9CZB9</accession>
<dbReference type="Pfam" id="PF03466">
    <property type="entry name" value="LysR_substrate"/>
    <property type="match status" value="1"/>
</dbReference>
<keyword evidence="3" id="KW-0238">DNA-binding</keyword>
<evidence type="ECO:0000313" key="7">
    <source>
        <dbReference type="EMBL" id="EDQ34741.1"/>
    </source>
</evidence>
<evidence type="ECO:0000256" key="2">
    <source>
        <dbReference type="ARBA" id="ARBA00023015"/>
    </source>
</evidence>
<dbReference type="SUPFAM" id="SSF53850">
    <property type="entry name" value="Periplasmic binding protein-like II"/>
    <property type="match status" value="1"/>
</dbReference>
<evidence type="ECO:0000259" key="6">
    <source>
        <dbReference type="PROSITE" id="PS50931"/>
    </source>
</evidence>
<dbReference type="CDD" id="cd08411">
    <property type="entry name" value="PBP2_OxyR"/>
    <property type="match status" value="1"/>
</dbReference>
<organism evidence="7 8">
    <name type="scientific">Hoeflea phototrophica (strain DSM 17068 / NCIMB 14078 / DFL-43)</name>
    <dbReference type="NCBI Taxonomy" id="411684"/>
    <lineage>
        <taxon>Bacteria</taxon>
        <taxon>Pseudomonadati</taxon>
        <taxon>Pseudomonadota</taxon>
        <taxon>Alphaproteobacteria</taxon>
        <taxon>Hyphomicrobiales</taxon>
        <taxon>Rhizobiaceae</taxon>
        <taxon>Hoeflea</taxon>
    </lineage>
</organism>
<reference evidence="7 8" key="2">
    <citation type="submission" date="2012-06" db="EMBL/GenBank/DDBJ databases">
        <authorList>
            <person name="Fiebig A."/>
        </authorList>
    </citation>
    <scope>NUCLEOTIDE SEQUENCE [LARGE SCALE GENOMIC DNA]</scope>
    <source>
        <strain evidence="7 8">DFL-43</strain>
    </source>
</reference>
<dbReference type="GO" id="GO:0003700">
    <property type="term" value="F:DNA-binding transcription factor activity"/>
    <property type="evidence" value="ECO:0007669"/>
    <property type="project" value="InterPro"/>
</dbReference>
<feature type="domain" description="HTH lysR-type" evidence="6">
    <location>
        <begin position="5"/>
        <end position="62"/>
    </location>
</feature>
<name>A9CZB9_HOEPD</name>